<evidence type="ECO:0000256" key="3">
    <source>
        <dbReference type="ARBA" id="ARBA00022679"/>
    </source>
</evidence>
<evidence type="ECO:0000313" key="11">
    <source>
        <dbReference type="Proteomes" id="UP000615446"/>
    </source>
</evidence>
<evidence type="ECO:0000256" key="8">
    <source>
        <dbReference type="ARBA" id="ARBA00049244"/>
    </source>
</evidence>
<evidence type="ECO:0000256" key="6">
    <source>
        <dbReference type="ARBA" id="ARBA00022932"/>
    </source>
</evidence>
<comment type="catalytic activity">
    <reaction evidence="8">
        <text>DNA(n) + a 2'-deoxyribonucleoside 5'-triphosphate = DNA(n+1) + diphosphate</text>
        <dbReference type="Rhea" id="RHEA:22508"/>
        <dbReference type="Rhea" id="RHEA-COMP:17339"/>
        <dbReference type="Rhea" id="RHEA-COMP:17340"/>
        <dbReference type="ChEBI" id="CHEBI:33019"/>
        <dbReference type="ChEBI" id="CHEBI:61560"/>
        <dbReference type="ChEBI" id="CHEBI:173112"/>
        <dbReference type="EC" id="2.7.7.7"/>
    </reaction>
</comment>
<evidence type="ECO:0000256" key="4">
    <source>
        <dbReference type="ARBA" id="ARBA00022695"/>
    </source>
</evidence>
<dbReference type="GO" id="GO:0003677">
    <property type="term" value="F:DNA binding"/>
    <property type="evidence" value="ECO:0007669"/>
    <property type="project" value="UniProtKB-KW"/>
</dbReference>
<organism evidence="10 11">
    <name type="scientific">Rhizophagus clarus</name>
    <dbReference type="NCBI Taxonomy" id="94130"/>
    <lineage>
        <taxon>Eukaryota</taxon>
        <taxon>Fungi</taxon>
        <taxon>Fungi incertae sedis</taxon>
        <taxon>Mucoromycota</taxon>
        <taxon>Glomeromycotina</taxon>
        <taxon>Glomeromycetes</taxon>
        <taxon>Glomerales</taxon>
        <taxon>Glomeraceae</taxon>
        <taxon>Rhizophagus</taxon>
    </lineage>
</organism>
<dbReference type="SUPFAM" id="SSF56672">
    <property type="entry name" value="DNA/RNA polymerases"/>
    <property type="match status" value="1"/>
</dbReference>
<dbReference type="InterPro" id="IPR043502">
    <property type="entry name" value="DNA/RNA_pol_sf"/>
</dbReference>
<reference evidence="10" key="1">
    <citation type="submission" date="2019-10" db="EMBL/GenBank/DDBJ databases">
        <title>Conservation and host-specific expression of non-tandemly repeated heterogenous ribosome RNA gene in arbuscular mycorrhizal fungi.</title>
        <authorList>
            <person name="Maeda T."/>
            <person name="Kobayashi Y."/>
            <person name="Nakagawa T."/>
            <person name="Ezawa T."/>
            <person name="Yamaguchi K."/>
            <person name="Bino T."/>
            <person name="Nishimoto Y."/>
            <person name="Shigenobu S."/>
            <person name="Kawaguchi M."/>
        </authorList>
    </citation>
    <scope>NUCLEOTIDE SEQUENCE</scope>
    <source>
        <strain evidence="10">HR1</strain>
    </source>
</reference>
<evidence type="ECO:0000256" key="7">
    <source>
        <dbReference type="ARBA" id="ARBA00023125"/>
    </source>
</evidence>
<dbReference type="EMBL" id="BLAL01000001">
    <property type="protein sequence ID" value="GES72449.1"/>
    <property type="molecule type" value="Genomic_DNA"/>
</dbReference>
<evidence type="ECO:0000256" key="2">
    <source>
        <dbReference type="ARBA" id="ARBA00012417"/>
    </source>
</evidence>
<dbReference type="EC" id="2.7.7.7" evidence="2"/>
<keyword evidence="4" id="KW-0548">Nucleotidyltransferase</keyword>
<keyword evidence="5" id="KW-0235">DNA replication</keyword>
<keyword evidence="6" id="KW-0239">DNA-directed DNA polymerase</keyword>
<dbReference type="GO" id="GO:0003887">
    <property type="term" value="F:DNA-directed DNA polymerase activity"/>
    <property type="evidence" value="ECO:0007669"/>
    <property type="project" value="UniProtKB-KW"/>
</dbReference>
<sequence>MLSRLVRHLPNRPDIIEVKYSGRSFSRGGIANLDQKLKARYPGKQFQILLPYENWKPGQWTTNREDANLFSLLDHYDASQLPDNIGDPERFDNFIIYMRDAPAISGGCGDTNDCLYQCLKMAYGSYSNMPQAIEKPEYIKDYLNLARDDPIPIACIEKIERLARSIAINVVGDHTYISKSPAQRRIPLTLTNGHYSLTLNPDRKHPSFECKRPKKPITYQENEVKDTVEIYNGKEIKPITVQQFQKLKFSKNYSYVPAKCQESLEKAYIRINAERDAFLQETKKLGLPIDISLLDWNIKKTALWLFEKLSVGIPANEPLDALEAQWISKAMMGGIIWAQNNWKGYGRSYDDTSLYPSIQQSALNFPISKGKFQILKDFTNHRGYSHFGIFRASIEKKDTPLFRYNYHNVYTHIDLTRAKALGLQVTLIQDGASNALIYEKETRIRGSVIFGEYVDFLFKIKNQGGIAGQVAKRILNTLWGALCQRKKTYKTLTTSSKSFDFPDGEVLDSIVPIGEEQWRFQFTNPGNPFKGEYPRIAPFLLAHGRKFISEMVQPYVDKVRRIHTDGFILEEDVNSSPLIACVKDAFKTLKALKFEKEGECHVKNANQVHPSFIGPEMYLAEIIKALKGVILAGLQDGYGKESYLIKNHVNYIKKIESANNPEGYIRYTAKKLLPNEESYYEKIAKIRAKYPFNPDLAFRIIKVYDLYKHIPKETKEAPPRRKLTEDEAEDVLDELLGNKL</sequence>
<name>A0A8H3KRE9_9GLOM</name>
<feature type="domain" description="DNA-directed DNA polymerase family B mitochondria/virus" evidence="9">
    <location>
        <begin position="325"/>
        <end position="498"/>
    </location>
</feature>
<keyword evidence="3" id="KW-0808">Transferase</keyword>
<dbReference type="InterPro" id="IPR004868">
    <property type="entry name" value="DNA-dir_DNA_pol_B_mt/vir"/>
</dbReference>
<keyword evidence="7" id="KW-0238">DNA-binding</keyword>
<proteinExistence type="inferred from homology"/>
<dbReference type="GO" id="GO:0006260">
    <property type="term" value="P:DNA replication"/>
    <property type="evidence" value="ECO:0007669"/>
    <property type="project" value="UniProtKB-KW"/>
</dbReference>
<dbReference type="OrthoDB" id="2305051at2759"/>
<gene>
    <name evidence="10" type="ORF">RCL2_000001800</name>
</gene>
<evidence type="ECO:0000256" key="1">
    <source>
        <dbReference type="ARBA" id="ARBA00005755"/>
    </source>
</evidence>
<dbReference type="GO" id="GO:0000166">
    <property type="term" value="F:nucleotide binding"/>
    <property type="evidence" value="ECO:0007669"/>
    <property type="project" value="InterPro"/>
</dbReference>
<accession>A0A8H3KRE9</accession>
<evidence type="ECO:0000313" key="10">
    <source>
        <dbReference type="EMBL" id="GES72449.1"/>
    </source>
</evidence>
<comment type="caution">
    <text evidence="10">The sequence shown here is derived from an EMBL/GenBank/DDBJ whole genome shotgun (WGS) entry which is preliminary data.</text>
</comment>
<dbReference type="Pfam" id="PF03175">
    <property type="entry name" value="DNA_pol_B_2"/>
    <property type="match status" value="1"/>
</dbReference>
<dbReference type="AlphaFoldDB" id="A0A8H3KRE9"/>
<protein>
    <recommendedName>
        <fullName evidence="2">DNA-directed DNA polymerase</fullName>
        <ecNumber evidence="2">2.7.7.7</ecNumber>
    </recommendedName>
</protein>
<comment type="similarity">
    <text evidence="1">Belongs to the DNA polymerase type-B family.</text>
</comment>
<evidence type="ECO:0000259" key="9">
    <source>
        <dbReference type="Pfam" id="PF03175"/>
    </source>
</evidence>
<evidence type="ECO:0000256" key="5">
    <source>
        <dbReference type="ARBA" id="ARBA00022705"/>
    </source>
</evidence>
<dbReference type="Proteomes" id="UP000615446">
    <property type="component" value="Unassembled WGS sequence"/>
</dbReference>